<dbReference type="AlphaFoldDB" id="A0AAV7JF69"/>
<dbReference type="InterPro" id="IPR008906">
    <property type="entry name" value="HATC_C_dom"/>
</dbReference>
<comment type="caution">
    <text evidence="3">The sequence shown here is derived from an EMBL/GenBank/DDBJ whole genome shotgun (WGS) entry which is preliminary data.</text>
</comment>
<dbReference type="PANTHER" id="PTHR46289">
    <property type="entry name" value="52 KDA REPRESSOR OF THE INHIBITOR OF THE PROTEIN KINASE-LIKE PROTEIN-RELATED"/>
    <property type="match status" value="1"/>
</dbReference>
<keyword evidence="1" id="KW-1133">Transmembrane helix</keyword>
<accession>A0AAV7JF69</accession>
<keyword evidence="1" id="KW-0472">Membrane</keyword>
<dbReference type="Proteomes" id="UP001165289">
    <property type="component" value="Unassembled WGS sequence"/>
</dbReference>
<reference evidence="3 4" key="1">
    <citation type="journal article" date="2023" name="BMC Biol.">
        <title>The compact genome of the sponge Oopsacas minuta (Hexactinellida) is lacking key metazoan core genes.</title>
        <authorList>
            <person name="Santini S."/>
            <person name="Schenkelaars Q."/>
            <person name="Jourda C."/>
            <person name="Duchesne M."/>
            <person name="Belahbib H."/>
            <person name="Rocher C."/>
            <person name="Selva M."/>
            <person name="Riesgo A."/>
            <person name="Vervoort M."/>
            <person name="Leys S.P."/>
            <person name="Kodjabachian L."/>
            <person name="Le Bivic A."/>
            <person name="Borchiellini C."/>
            <person name="Claverie J.M."/>
            <person name="Renard E."/>
        </authorList>
    </citation>
    <scope>NUCLEOTIDE SEQUENCE [LARGE SCALE GENOMIC DNA]</scope>
    <source>
        <strain evidence="3">SPO-2</strain>
    </source>
</reference>
<evidence type="ECO:0000259" key="2">
    <source>
        <dbReference type="Pfam" id="PF05699"/>
    </source>
</evidence>
<gene>
    <name evidence="3" type="ORF">LOD99_12399</name>
</gene>
<protein>
    <submittedName>
        <fullName evidence="3">Zinc finger MYM-type protein 1-like</fullName>
    </submittedName>
</protein>
<name>A0AAV7JF69_9METZ</name>
<proteinExistence type="predicted"/>
<dbReference type="PANTHER" id="PTHR46289:SF14">
    <property type="entry name" value="DUF4371 DOMAIN-CONTAINING PROTEIN"/>
    <property type="match status" value="1"/>
</dbReference>
<dbReference type="EMBL" id="JAKMXF010000343">
    <property type="protein sequence ID" value="KAI6647403.1"/>
    <property type="molecule type" value="Genomic_DNA"/>
</dbReference>
<evidence type="ECO:0000256" key="1">
    <source>
        <dbReference type="SAM" id="Phobius"/>
    </source>
</evidence>
<keyword evidence="1" id="KW-0812">Transmembrane</keyword>
<evidence type="ECO:0000313" key="3">
    <source>
        <dbReference type="EMBL" id="KAI6647403.1"/>
    </source>
</evidence>
<dbReference type="InterPro" id="IPR052958">
    <property type="entry name" value="IFN-induced_PKR_regulator"/>
</dbReference>
<keyword evidence="4" id="KW-1185">Reference proteome</keyword>
<sequence length="150" mass="17591">MDYISAEDYYQAVVFYTTIDVLTSELKERFAGNDYGILRVLLKLESNSHSIYKLAEFYDFDCHQLECEVRVSTHTPKLIIFKTPQLFPKLAQLFVVMNLTVMFPLVWKLILIAACIPVSTASPPEWSFSSLRRLKTYLRITMEQQRLRLR</sequence>
<dbReference type="Pfam" id="PF05699">
    <property type="entry name" value="Dimer_Tnp_hAT"/>
    <property type="match status" value="1"/>
</dbReference>
<evidence type="ECO:0000313" key="4">
    <source>
        <dbReference type="Proteomes" id="UP001165289"/>
    </source>
</evidence>
<organism evidence="3 4">
    <name type="scientific">Oopsacas minuta</name>
    <dbReference type="NCBI Taxonomy" id="111878"/>
    <lineage>
        <taxon>Eukaryota</taxon>
        <taxon>Metazoa</taxon>
        <taxon>Porifera</taxon>
        <taxon>Hexactinellida</taxon>
        <taxon>Hexasterophora</taxon>
        <taxon>Lyssacinosida</taxon>
        <taxon>Leucopsacidae</taxon>
        <taxon>Oopsacas</taxon>
    </lineage>
</organism>
<dbReference type="GO" id="GO:0046983">
    <property type="term" value="F:protein dimerization activity"/>
    <property type="evidence" value="ECO:0007669"/>
    <property type="project" value="InterPro"/>
</dbReference>
<feature type="transmembrane region" description="Helical" evidence="1">
    <location>
        <begin position="90"/>
        <end position="114"/>
    </location>
</feature>
<feature type="domain" description="HAT C-terminal dimerisation" evidence="2">
    <location>
        <begin position="102"/>
        <end position="148"/>
    </location>
</feature>